<dbReference type="GO" id="GO:0005524">
    <property type="term" value="F:ATP binding"/>
    <property type="evidence" value="ECO:0007669"/>
    <property type="project" value="UniProtKB-KW"/>
</dbReference>
<dbReference type="Proteomes" id="UP001143480">
    <property type="component" value="Unassembled WGS sequence"/>
</dbReference>
<keyword evidence="3" id="KW-0418">Kinase</keyword>
<dbReference type="EMBL" id="BSFP01000027">
    <property type="protein sequence ID" value="GLL02923.1"/>
    <property type="molecule type" value="Genomic_DNA"/>
</dbReference>
<feature type="domain" description="Protein kinase" evidence="7">
    <location>
        <begin position="512"/>
        <end position="768"/>
    </location>
</feature>
<dbReference type="InterPro" id="IPR000719">
    <property type="entry name" value="Prot_kinase_dom"/>
</dbReference>
<evidence type="ECO:0000256" key="1">
    <source>
        <dbReference type="ARBA" id="ARBA00022679"/>
    </source>
</evidence>
<dbReference type="Gene3D" id="1.10.510.10">
    <property type="entry name" value="Transferase(Phosphotransferase) domain 1"/>
    <property type="match status" value="2"/>
</dbReference>
<organism evidence="9 10">
    <name type="scientific">Dactylosporangium matsuzakiense</name>
    <dbReference type="NCBI Taxonomy" id="53360"/>
    <lineage>
        <taxon>Bacteria</taxon>
        <taxon>Bacillati</taxon>
        <taxon>Actinomycetota</taxon>
        <taxon>Actinomycetes</taxon>
        <taxon>Micromonosporales</taxon>
        <taxon>Micromonosporaceae</taxon>
        <taxon>Dactylosporangium</taxon>
    </lineage>
</organism>
<keyword evidence="5" id="KW-0175">Coiled coil</keyword>
<feature type="region of interest" description="Disordered" evidence="6">
    <location>
        <begin position="795"/>
        <end position="840"/>
    </location>
</feature>
<feature type="domain" description="Protein kinase" evidence="7">
    <location>
        <begin position="174"/>
        <end position="480"/>
    </location>
</feature>
<keyword evidence="10" id="KW-1185">Reference proteome</keyword>
<evidence type="ECO:0000256" key="3">
    <source>
        <dbReference type="ARBA" id="ARBA00022777"/>
    </source>
</evidence>
<dbReference type="InterPro" id="IPR011528">
    <property type="entry name" value="NERD"/>
</dbReference>
<dbReference type="InterPro" id="IPR008271">
    <property type="entry name" value="Ser/Thr_kinase_AS"/>
</dbReference>
<reference evidence="9" key="1">
    <citation type="journal article" date="2014" name="Int. J. Syst. Evol. Microbiol.">
        <title>Complete genome sequence of Corynebacterium casei LMG S-19264T (=DSM 44701T), isolated from a smear-ripened cheese.</title>
        <authorList>
            <consortium name="US DOE Joint Genome Institute (JGI-PGF)"/>
            <person name="Walter F."/>
            <person name="Albersmeier A."/>
            <person name="Kalinowski J."/>
            <person name="Ruckert C."/>
        </authorList>
    </citation>
    <scope>NUCLEOTIDE SEQUENCE</scope>
    <source>
        <strain evidence="9">VKM Ac-1321</strain>
    </source>
</reference>
<dbReference type="SUPFAM" id="SSF56112">
    <property type="entry name" value="Protein kinase-like (PK-like)"/>
    <property type="match status" value="2"/>
</dbReference>
<dbReference type="PROSITE" id="PS50011">
    <property type="entry name" value="PROTEIN_KINASE_DOM"/>
    <property type="match status" value="2"/>
</dbReference>
<evidence type="ECO:0000313" key="9">
    <source>
        <dbReference type="EMBL" id="GLL02923.1"/>
    </source>
</evidence>
<dbReference type="RefSeq" id="WP_271189473.1">
    <property type="nucleotide sequence ID" value="NZ_BSFP01000027.1"/>
</dbReference>
<keyword evidence="2" id="KW-0547">Nucleotide-binding</keyword>
<proteinExistence type="predicted"/>
<dbReference type="AlphaFoldDB" id="A0A9W6NN72"/>
<protein>
    <recommendedName>
        <fullName evidence="11">Non-specific serine/threonine protein kinase</fullName>
    </recommendedName>
</protein>
<evidence type="ECO:0000259" key="7">
    <source>
        <dbReference type="PROSITE" id="PS50011"/>
    </source>
</evidence>
<evidence type="ECO:0000259" key="8">
    <source>
        <dbReference type="PROSITE" id="PS50965"/>
    </source>
</evidence>
<evidence type="ECO:0000256" key="2">
    <source>
        <dbReference type="ARBA" id="ARBA00022741"/>
    </source>
</evidence>
<dbReference type="GO" id="GO:0004674">
    <property type="term" value="F:protein serine/threonine kinase activity"/>
    <property type="evidence" value="ECO:0007669"/>
    <property type="project" value="TreeGrafter"/>
</dbReference>
<dbReference type="PROSITE" id="PS50965">
    <property type="entry name" value="NERD"/>
    <property type="match status" value="1"/>
</dbReference>
<feature type="region of interest" description="Disordered" evidence="6">
    <location>
        <begin position="1011"/>
        <end position="1100"/>
    </location>
</feature>
<feature type="compositionally biased region" description="Basic residues" evidence="6">
    <location>
        <begin position="1073"/>
        <end position="1085"/>
    </location>
</feature>
<keyword evidence="1" id="KW-0808">Transferase</keyword>
<gene>
    <name evidence="9" type="ORF">GCM10017581_046650</name>
</gene>
<evidence type="ECO:0000256" key="6">
    <source>
        <dbReference type="SAM" id="MobiDB-lite"/>
    </source>
</evidence>
<feature type="compositionally biased region" description="Low complexity" evidence="6">
    <location>
        <begin position="933"/>
        <end position="949"/>
    </location>
</feature>
<dbReference type="PANTHER" id="PTHR43289:SF34">
    <property type="entry name" value="SERINE_THREONINE-PROTEIN KINASE YBDM-RELATED"/>
    <property type="match status" value="1"/>
</dbReference>
<accession>A0A9W6NN72</accession>
<evidence type="ECO:0000256" key="4">
    <source>
        <dbReference type="ARBA" id="ARBA00022840"/>
    </source>
</evidence>
<name>A0A9W6NN72_9ACTN</name>
<dbReference type="Pfam" id="PF00069">
    <property type="entry name" value="Pkinase"/>
    <property type="match status" value="2"/>
</dbReference>
<keyword evidence="4" id="KW-0067">ATP-binding</keyword>
<comment type="caution">
    <text evidence="9">The sequence shown here is derived from an EMBL/GenBank/DDBJ whole genome shotgun (WGS) entry which is preliminary data.</text>
</comment>
<feature type="domain" description="NERD" evidence="8">
    <location>
        <begin position="4"/>
        <end position="122"/>
    </location>
</feature>
<feature type="compositionally biased region" description="Basic residues" evidence="6">
    <location>
        <begin position="1030"/>
        <end position="1040"/>
    </location>
</feature>
<dbReference type="PANTHER" id="PTHR43289">
    <property type="entry name" value="MITOGEN-ACTIVATED PROTEIN KINASE KINASE KINASE 20-RELATED"/>
    <property type="match status" value="1"/>
</dbReference>
<evidence type="ECO:0008006" key="11">
    <source>
        <dbReference type="Google" id="ProtNLM"/>
    </source>
</evidence>
<evidence type="ECO:0000313" key="10">
    <source>
        <dbReference type="Proteomes" id="UP001143480"/>
    </source>
</evidence>
<feature type="compositionally biased region" description="Low complexity" evidence="6">
    <location>
        <begin position="818"/>
        <end position="829"/>
    </location>
</feature>
<feature type="coiled-coil region" evidence="5">
    <location>
        <begin position="470"/>
        <end position="497"/>
    </location>
</feature>
<dbReference type="PROSITE" id="PS00108">
    <property type="entry name" value="PROTEIN_KINASE_ST"/>
    <property type="match status" value="1"/>
</dbReference>
<dbReference type="SMART" id="SM00220">
    <property type="entry name" value="S_TKc"/>
    <property type="match status" value="1"/>
</dbReference>
<dbReference type="InterPro" id="IPR011009">
    <property type="entry name" value="Kinase-like_dom_sf"/>
</dbReference>
<evidence type="ECO:0000256" key="5">
    <source>
        <dbReference type="SAM" id="Coils"/>
    </source>
</evidence>
<reference evidence="9" key="2">
    <citation type="submission" date="2023-01" db="EMBL/GenBank/DDBJ databases">
        <authorList>
            <person name="Sun Q."/>
            <person name="Evtushenko L."/>
        </authorList>
    </citation>
    <scope>NUCLEOTIDE SEQUENCE</scope>
    <source>
        <strain evidence="9">VKM Ac-1321</strain>
    </source>
</reference>
<sequence length="1216" mass="131392">MTPTDYDHEREAFEQIRALIPDAEPYRAWSNFMFTSSGGRPYEVDALLLTPAGFLLIEVKSWVGRLALAGPDWVKTGRGGKVDKHRNVHHTTDMKAKHIKQLLEAQCRRRRIVTPRVDAAVYFSKPGLVVDLPERERRALYGLPANVGDLAAAIGRVPGNPAQVVTAEHAAELVRALERIGISESTRFFQAGDWELDRDPIATGRTWQDHLAAHRHLPAEVRRVRLYLVEREAAAEQRASIERAAKREARALRGIDHPGIVRVDNFTPHDAGAALVYRHDPRSRRLDEYLADEGADLPMLTRAGLVRQLVEALAYAHGQRLYHRSLSARTVQVVPPLPAAGGTEAGVPPRLEIIDWNVASRSELTAGDPAVEGTSHASLHVADPADLYLAPEWRQPGADPIALDVYGAGALAYALFTGKPPATDLGDLLRRLHADRGLRPSASVPGISAHAEALVHAATAPAPGDRLSTMDDLLRLLDRLDRELAAERRSAAAERATADVLEARPGDRFRDWVVEDRIGAGSTALAYLATHADGTPHVLKVARSPGHVPLLEQEASVLRRLRNDSRVIRLVRPDVVDLGGRSLLVFEYVGRDTLARRLRTGGRLTTDELESYGDQLLDVLAFLEGEAVHHRDIKPDNIVIRVRPNGTQTPVLFDFSLAGMPAEAVHAGTLGYLDPFLGTPDRPGYDVAAERYALAVTLHEMAANRLPVWGDGRTEPRFTEGPPVLAADAFAPALRDGLVEFFTRALDRDAAARFGSVKAMRVAWNDVFRTPASAPAAPVAPPAAPPAVIVPPPAVPQPPAAASPRIVQKPPTAQQPPVAKQSAVAQKSAAPPPVADVPVAGAPTGDEWLVDPADLEVARAAISTLLRERGPVPIANVGSLVKEVTPRLHADKWSGATKFTTFLSRYLPEFRQYPGPNEAGWLALPTPPPKQSPPAHAKTPAPPVKAASVKAPPVKTASAKAIGQARVVLLAALVTEGTLPLPTAAQLIRDEVPAVAADWAGTGKFTKFVVKHPRRARETARPGPGAASRAGHRRRRRAARRPAGPDGCPGGVARQGDPAVADRRAADPGRGARGGRRLGRHRQVHQVRGQAPDPDGYLALRKPAAVPPQREPVQPPPPARRAAVDAHHLELAHAVVLEALQEHREIPLGQAANLIRQAVPAVAADWAGTGRFTKFVTVYLTEFVYRPDPDGSLALPPGYRRRSLMGNLADWITGRR</sequence>
<feature type="region of interest" description="Disordered" evidence="6">
    <location>
        <begin position="918"/>
        <end position="949"/>
    </location>
</feature>
<dbReference type="Pfam" id="PF08378">
    <property type="entry name" value="NERD"/>
    <property type="match status" value="1"/>
</dbReference>